<dbReference type="PATRIC" id="fig|336831.14.peg.963"/>
<dbReference type="STRING" id="336831.WG68_10405"/>
<name>A0A0M2V6Z4_9GAMM</name>
<keyword evidence="1" id="KW-0812">Transmembrane</keyword>
<organism evidence="3 4">
    <name type="scientific">Arsukibacterium ikkense</name>
    <dbReference type="NCBI Taxonomy" id="336831"/>
    <lineage>
        <taxon>Bacteria</taxon>
        <taxon>Pseudomonadati</taxon>
        <taxon>Pseudomonadota</taxon>
        <taxon>Gammaproteobacteria</taxon>
        <taxon>Chromatiales</taxon>
        <taxon>Chromatiaceae</taxon>
        <taxon>Arsukibacterium</taxon>
    </lineage>
</organism>
<dbReference type="OrthoDB" id="7057814at2"/>
<dbReference type="PANTHER" id="PTHR34978:SF3">
    <property type="entry name" value="SLR0241 PROTEIN"/>
    <property type="match status" value="1"/>
</dbReference>
<feature type="domain" description="Peptidase M56" evidence="2">
    <location>
        <begin position="102"/>
        <end position="211"/>
    </location>
</feature>
<evidence type="ECO:0000313" key="3">
    <source>
        <dbReference type="EMBL" id="KKO45450.1"/>
    </source>
</evidence>
<dbReference type="RefSeq" id="WP_046557624.1">
    <property type="nucleotide sequence ID" value="NZ_LAHO01000009.1"/>
</dbReference>
<feature type="transmembrane region" description="Helical" evidence="1">
    <location>
        <begin position="298"/>
        <end position="317"/>
    </location>
</feature>
<dbReference type="InterPro" id="IPR008756">
    <property type="entry name" value="Peptidase_M56"/>
</dbReference>
<dbReference type="InterPro" id="IPR052173">
    <property type="entry name" value="Beta-lactam_resp_regulator"/>
</dbReference>
<dbReference type="AlphaFoldDB" id="A0A0M2V6Z4"/>
<dbReference type="EMBL" id="LAHO01000009">
    <property type="protein sequence ID" value="KKO45450.1"/>
    <property type="molecule type" value="Genomic_DNA"/>
</dbReference>
<keyword evidence="1" id="KW-0472">Membrane</keyword>
<dbReference type="Pfam" id="PF05569">
    <property type="entry name" value="Peptidase_M56"/>
    <property type="match status" value="1"/>
</dbReference>
<feature type="transmembrane region" description="Helical" evidence="1">
    <location>
        <begin position="6"/>
        <end position="36"/>
    </location>
</feature>
<keyword evidence="4" id="KW-1185">Reference proteome</keyword>
<reference evidence="3 4" key="1">
    <citation type="submission" date="2015-03" db="EMBL/GenBank/DDBJ databases">
        <title>Draft genome sequences of two protease-producing strains of Arsukibacterium isolated from two cold and alkaline environments.</title>
        <authorList>
            <person name="Lylloff J.E."/>
            <person name="Skov L.B."/>
            <person name="Jepsen M."/>
            <person name="Hallin P.F."/>
            <person name="Sorensen S.J."/>
            <person name="Stougaard P."/>
            <person name="Glaring M.A."/>
        </authorList>
    </citation>
    <scope>NUCLEOTIDE SEQUENCE [LARGE SCALE GENOMIC DNA]</scope>
    <source>
        <strain evidence="3 4">GCM72</strain>
    </source>
</reference>
<dbReference type="Gene3D" id="3.30.2010.10">
    <property type="entry name" value="Metalloproteases ('zincins'), catalytic domain"/>
    <property type="match status" value="1"/>
</dbReference>
<protein>
    <submittedName>
        <fullName evidence="3">Peptidase M56</fullName>
    </submittedName>
</protein>
<dbReference type="PANTHER" id="PTHR34978">
    <property type="entry name" value="POSSIBLE SENSOR-TRANSDUCER PROTEIN BLAR"/>
    <property type="match status" value="1"/>
</dbReference>
<evidence type="ECO:0000259" key="2">
    <source>
        <dbReference type="Pfam" id="PF05569"/>
    </source>
</evidence>
<evidence type="ECO:0000313" key="4">
    <source>
        <dbReference type="Proteomes" id="UP000034228"/>
    </source>
</evidence>
<evidence type="ECO:0000256" key="1">
    <source>
        <dbReference type="SAM" id="Phobius"/>
    </source>
</evidence>
<feature type="transmembrane region" description="Helical" evidence="1">
    <location>
        <begin position="48"/>
        <end position="72"/>
    </location>
</feature>
<comment type="caution">
    <text evidence="3">The sequence shown here is derived from an EMBL/GenBank/DDBJ whole genome shotgun (WGS) entry which is preliminary data.</text>
</comment>
<sequence>MLVGDLAIVLNLLSIAVLAFAISVVLLCISSLTILNRFAHFTFGMRKAILWALVSAPWWIAAGCVGVLWPRLPDIFAATWLDGLAHWHHVDLFSFTSWHAITLFSAAAYITWSIARNVFYRRKQASAMAALLSLSDIKPETTTEQSRYYSLSLSIPTAFTAGLIRPRIYVTTALEQQVNPQQLDIIVKHEMAHVAARDPLFKTVFTALACFYPAGTARSLITQFTLLTEQIADRAATQVYDNLDVAQTLINVARLQRNLNFDNKSPHCDGVASYFGNDQTSVRVHCLINPVLPTSRSAIVLALLLFSCSPLLVASTVDSLHHFIETFITH</sequence>
<feature type="transmembrane region" description="Helical" evidence="1">
    <location>
        <begin position="92"/>
        <end position="115"/>
    </location>
</feature>
<gene>
    <name evidence="3" type="ORF">WG68_10405</name>
</gene>
<accession>A0A0M2V6Z4</accession>
<dbReference type="CDD" id="cd07326">
    <property type="entry name" value="M56_BlaR1_MecR1_like"/>
    <property type="match status" value="1"/>
</dbReference>
<keyword evidence="1" id="KW-1133">Transmembrane helix</keyword>
<dbReference type="Proteomes" id="UP000034228">
    <property type="component" value="Unassembled WGS sequence"/>
</dbReference>
<proteinExistence type="predicted"/>